<comment type="pathway">
    <text evidence="2 11">Cofactor biosynthesis; NAD(+) biosynthesis; deamido-NAD(+) from nicotinate D-ribonucleotide: step 1/1.</text>
</comment>
<comment type="function">
    <text evidence="1 11">Catalyzes the reversible adenylation of nicotinate mononucleotide (NaMN) to nicotinic acid adenine dinucleotide (NaAD).</text>
</comment>
<protein>
    <recommendedName>
        <fullName evidence="11">Probable nicotinate-nucleotide adenylyltransferase</fullName>
        <ecNumber evidence="11">2.7.7.18</ecNumber>
    </recommendedName>
    <alternativeName>
        <fullName evidence="11">Deamido-NAD(+) diphosphorylase</fullName>
    </alternativeName>
    <alternativeName>
        <fullName evidence="11">Deamido-NAD(+) pyrophosphorylase</fullName>
    </alternativeName>
    <alternativeName>
        <fullName evidence="11">Nicotinate mononucleotide adenylyltransferase</fullName>
        <shortName evidence="11">NaMN adenylyltransferase</shortName>
    </alternativeName>
</protein>
<evidence type="ECO:0000256" key="11">
    <source>
        <dbReference type="HAMAP-Rule" id="MF_00244"/>
    </source>
</evidence>
<dbReference type="Pfam" id="PF01467">
    <property type="entry name" value="CTP_transf_like"/>
    <property type="match status" value="1"/>
</dbReference>
<dbReference type="NCBIfam" id="TIGR00125">
    <property type="entry name" value="cyt_tran_rel"/>
    <property type="match status" value="1"/>
</dbReference>
<evidence type="ECO:0000256" key="1">
    <source>
        <dbReference type="ARBA" id="ARBA00002324"/>
    </source>
</evidence>
<comment type="catalytic activity">
    <reaction evidence="10 11">
        <text>nicotinate beta-D-ribonucleotide + ATP + H(+) = deamido-NAD(+) + diphosphate</text>
        <dbReference type="Rhea" id="RHEA:22860"/>
        <dbReference type="ChEBI" id="CHEBI:15378"/>
        <dbReference type="ChEBI" id="CHEBI:30616"/>
        <dbReference type="ChEBI" id="CHEBI:33019"/>
        <dbReference type="ChEBI" id="CHEBI:57502"/>
        <dbReference type="ChEBI" id="CHEBI:58437"/>
        <dbReference type="EC" id="2.7.7.18"/>
    </reaction>
</comment>
<dbReference type="EMBL" id="NOIH01000002">
    <property type="protein sequence ID" value="OYD55734.1"/>
    <property type="molecule type" value="Genomic_DNA"/>
</dbReference>
<dbReference type="RefSeq" id="WP_094266585.1">
    <property type="nucleotide sequence ID" value="NZ_NOIH01000002.1"/>
</dbReference>
<dbReference type="CDD" id="cd02165">
    <property type="entry name" value="NMNAT"/>
    <property type="match status" value="1"/>
</dbReference>
<dbReference type="SUPFAM" id="SSF52374">
    <property type="entry name" value="Nucleotidylyl transferase"/>
    <property type="match status" value="1"/>
</dbReference>
<evidence type="ECO:0000259" key="12">
    <source>
        <dbReference type="Pfam" id="PF01467"/>
    </source>
</evidence>
<keyword evidence="7 11" id="KW-0547">Nucleotide-binding</keyword>
<dbReference type="NCBIfam" id="TIGR00482">
    <property type="entry name" value="nicotinate (nicotinamide) nucleotide adenylyltransferase"/>
    <property type="match status" value="1"/>
</dbReference>
<proteinExistence type="inferred from homology"/>
<dbReference type="InterPro" id="IPR014729">
    <property type="entry name" value="Rossmann-like_a/b/a_fold"/>
</dbReference>
<gene>
    <name evidence="11" type="primary">nadD</name>
    <name evidence="13" type="ORF">CGK74_00870</name>
</gene>
<evidence type="ECO:0000256" key="3">
    <source>
        <dbReference type="ARBA" id="ARBA00009014"/>
    </source>
</evidence>
<dbReference type="EC" id="2.7.7.18" evidence="11"/>
<dbReference type="Gene3D" id="3.40.50.620">
    <property type="entry name" value="HUPs"/>
    <property type="match status" value="1"/>
</dbReference>
<feature type="domain" description="Cytidyltransferase-like" evidence="12">
    <location>
        <begin position="16"/>
        <end position="200"/>
    </location>
</feature>
<evidence type="ECO:0000256" key="7">
    <source>
        <dbReference type="ARBA" id="ARBA00022741"/>
    </source>
</evidence>
<keyword evidence="5 11" id="KW-0808">Transferase</keyword>
<keyword evidence="14" id="KW-1185">Reference proteome</keyword>
<dbReference type="Proteomes" id="UP000215181">
    <property type="component" value="Unassembled WGS sequence"/>
</dbReference>
<dbReference type="AlphaFoldDB" id="A0A235F398"/>
<reference evidence="13 14" key="1">
    <citation type="submission" date="2017-07" db="EMBL/GenBank/DDBJ databases">
        <title>Thauera sp. KNDSS-Mac4 genome sequence and assembly.</title>
        <authorList>
            <person name="Mayilraj S."/>
        </authorList>
    </citation>
    <scope>NUCLEOTIDE SEQUENCE [LARGE SCALE GENOMIC DNA]</scope>
    <source>
        <strain evidence="13 14">KNDSS-Mac4</strain>
    </source>
</reference>
<evidence type="ECO:0000256" key="10">
    <source>
        <dbReference type="ARBA" id="ARBA00048721"/>
    </source>
</evidence>
<dbReference type="OrthoDB" id="5295945at2"/>
<evidence type="ECO:0000256" key="2">
    <source>
        <dbReference type="ARBA" id="ARBA00005019"/>
    </source>
</evidence>
<dbReference type="GO" id="GO:0009435">
    <property type="term" value="P:NAD+ biosynthetic process"/>
    <property type="evidence" value="ECO:0007669"/>
    <property type="project" value="UniProtKB-UniRule"/>
</dbReference>
<accession>A0A235F398</accession>
<evidence type="ECO:0000256" key="9">
    <source>
        <dbReference type="ARBA" id="ARBA00023027"/>
    </source>
</evidence>
<evidence type="ECO:0000256" key="5">
    <source>
        <dbReference type="ARBA" id="ARBA00022679"/>
    </source>
</evidence>
<evidence type="ECO:0000256" key="8">
    <source>
        <dbReference type="ARBA" id="ARBA00022840"/>
    </source>
</evidence>
<dbReference type="GO" id="GO:0004515">
    <property type="term" value="F:nicotinate-nucleotide adenylyltransferase activity"/>
    <property type="evidence" value="ECO:0007669"/>
    <property type="project" value="UniProtKB-UniRule"/>
</dbReference>
<dbReference type="UniPathway" id="UPA00253">
    <property type="reaction ID" value="UER00332"/>
</dbReference>
<dbReference type="GO" id="GO:0005524">
    <property type="term" value="F:ATP binding"/>
    <property type="evidence" value="ECO:0007669"/>
    <property type="project" value="UniProtKB-KW"/>
</dbReference>
<keyword evidence="8 11" id="KW-0067">ATP-binding</keyword>
<evidence type="ECO:0000313" key="13">
    <source>
        <dbReference type="EMBL" id="OYD55734.1"/>
    </source>
</evidence>
<dbReference type="InterPro" id="IPR005248">
    <property type="entry name" value="NadD/NMNAT"/>
</dbReference>
<dbReference type="NCBIfam" id="NF000840">
    <property type="entry name" value="PRK00071.1-3"/>
    <property type="match status" value="1"/>
</dbReference>
<organism evidence="13 14">
    <name type="scientific">Thauera propionica</name>
    <dbReference type="NCBI Taxonomy" id="2019431"/>
    <lineage>
        <taxon>Bacteria</taxon>
        <taxon>Pseudomonadati</taxon>
        <taxon>Pseudomonadota</taxon>
        <taxon>Betaproteobacteria</taxon>
        <taxon>Rhodocyclales</taxon>
        <taxon>Zoogloeaceae</taxon>
        <taxon>Thauera</taxon>
    </lineage>
</organism>
<keyword evidence="6 11" id="KW-0548">Nucleotidyltransferase</keyword>
<evidence type="ECO:0000313" key="14">
    <source>
        <dbReference type="Proteomes" id="UP000215181"/>
    </source>
</evidence>
<comment type="caution">
    <text evidence="13">The sequence shown here is derived from an EMBL/GenBank/DDBJ whole genome shotgun (WGS) entry which is preliminary data.</text>
</comment>
<comment type="similarity">
    <text evidence="3 11">Belongs to the NadD family.</text>
</comment>
<evidence type="ECO:0000256" key="4">
    <source>
        <dbReference type="ARBA" id="ARBA00022642"/>
    </source>
</evidence>
<sequence>MAPPTEQPDGNGPLGLLGGTFDPIHLGHLRLAEEAREALGLARVRLIPAGQPPHRSEPGSTADDRLAMARLAATGNPGLEIDDGEVRAERKSYTMLTLERLRTELGPQRPLVLILGADAFEGLPTWHRWQEIFGLAHIAVANRPGYSPHARRWPATLSPELAAACQDRHTADPADLRHTPAGHVMPFDMTPLAISASLIRDLIGNGHSARYLLPDSVLDYIGSHGLYR</sequence>
<dbReference type="PANTHER" id="PTHR39321:SF3">
    <property type="entry name" value="PHOSPHOPANTETHEINE ADENYLYLTRANSFERASE"/>
    <property type="match status" value="1"/>
</dbReference>
<keyword evidence="4 11" id="KW-0662">Pyridine nucleotide biosynthesis</keyword>
<evidence type="ECO:0000256" key="6">
    <source>
        <dbReference type="ARBA" id="ARBA00022695"/>
    </source>
</evidence>
<keyword evidence="9 11" id="KW-0520">NAD</keyword>
<dbReference type="InterPro" id="IPR004821">
    <property type="entry name" value="Cyt_trans-like"/>
</dbReference>
<dbReference type="PANTHER" id="PTHR39321">
    <property type="entry name" value="NICOTINATE-NUCLEOTIDE ADENYLYLTRANSFERASE-RELATED"/>
    <property type="match status" value="1"/>
</dbReference>
<dbReference type="NCBIfam" id="NF000839">
    <property type="entry name" value="PRK00071.1-1"/>
    <property type="match status" value="1"/>
</dbReference>
<dbReference type="HAMAP" id="MF_00244">
    <property type="entry name" value="NaMN_adenylyltr"/>
    <property type="match status" value="1"/>
</dbReference>
<name>A0A235F398_9RHOO</name>